<reference evidence="2 3" key="1">
    <citation type="submission" date="2018-02" db="EMBL/GenBank/DDBJ databases">
        <title>The genomes of Aspergillus section Nigri reveals drivers in fungal speciation.</title>
        <authorList>
            <consortium name="DOE Joint Genome Institute"/>
            <person name="Vesth T.C."/>
            <person name="Nybo J."/>
            <person name="Theobald S."/>
            <person name="Brandl J."/>
            <person name="Frisvad J.C."/>
            <person name="Nielsen K.F."/>
            <person name="Lyhne E.K."/>
            <person name="Kogle M.E."/>
            <person name="Kuo A."/>
            <person name="Riley R."/>
            <person name="Clum A."/>
            <person name="Nolan M."/>
            <person name="Lipzen A."/>
            <person name="Salamov A."/>
            <person name="Henrissat B."/>
            <person name="Wiebenga A."/>
            <person name="De vries R.P."/>
            <person name="Grigoriev I.V."/>
            <person name="Mortensen U.H."/>
            <person name="Andersen M.R."/>
            <person name="Baker S.E."/>
        </authorList>
    </citation>
    <scope>NUCLEOTIDE SEQUENCE [LARGE SCALE GENOMIC DNA]</scope>
    <source>
        <strain evidence="2 3">CBS 121593</strain>
    </source>
</reference>
<feature type="compositionally biased region" description="Low complexity" evidence="1">
    <location>
        <begin position="80"/>
        <end position="94"/>
    </location>
</feature>
<dbReference type="OrthoDB" id="4204700at2759"/>
<feature type="region of interest" description="Disordered" evidence="1">
    <location>
        <begin position="1"/>
        <end position="146"/>
    </location>
</feature>
<evidence type="ECO:0000313" key="3">
    <source>
        <dbReference type="Proteomes" id="UP000249402"/>
    </source>
</evidence>
<gene>
    <name evidence="2" type="ORF">BO80DRAFT_430231</name>
</gene>
<feature type="compositionally biased region" description="Basic and acidic residues" evidence="1">
    <location>
        <begin position="106"/>
        <end position="127"/>
    </location>
</feature>
<proteinExistence type="predicted"/>
<keyword evidence="3" id="KW-1185">Reference proteome</keyword>
<dbReference type="RefSeq" id="XP_025569378.1">
    <property type="nucleotide sequence ID" value="XM_025720664.1"/>
</dbReference>
<evidence type="ECO:0000256" key="1">
    <source>
        <dbReference type="SAM" id="MobiDB-lite"/>
    </source>
</evidence>
<accession>A0A395GI17</accession>
<dbReference type="Proteomes" id="UP000249402">
    <property type="component" value="Unassembled WGS sequence"/>
</dbReference>
<feature type="compositionally biased region" description="Polar residues" evidence="1">
    <location>
        <begin position="129"/>
        <end position="138"/>
    </location>
</feature>
<evidence type="ECO:0000313" key="2">
    <source>
        <dbReference type="EMBL" id="RAK95050.1"/>
    </source>
</evidence>
<dbReference type="AlphaFoldDB" id="A0A395GI17"/>
<protein>
    <submittedName>
        <fullName evidence="2">Uncharacterized protein</fullName>
    </submittedName>
</protein>
<dbReference type="VEuPathDB" id="FungiDB:BO80DRAFT_430231"/>
<dbReference type="GeneID" id="37225529"/>
<organism evidence="2 3">
    <name type="scientific">Aspergillus ibericus CBS 121593</name>
    <dbReference type="NCBI Taxonomy" id="1448316"/>
    <lineage>
        <taxon>Eukaryota</taxon>
        <taxon>Fungi</taxon>
        <taxon>Dikarya</taxon>
        <taxon>Ascomycota</taxon>
        <taxon>Pezizomycotina</taxon>
        <taxon>Eurotiomycetes</taxon>
        <taxon>Eurotiomycetidae</taxon>
        <taxon>Eurotiales</taxon>
        <taxon>Aspergillaceae</taxon>
        <taxon>Aspergillus</taxon>
        <taxon>Aspergillus subgen. Circumdati</taxon>
    </lineage>
</organism>
<name>A0A395GI17_9EURO</name>
<sequence length="146" mass="16547">MSEAGSVSEEKSRYSTRTATWGRQKEAEPQPAPVPQDNQGIDFWDDDDASPVAPDHREDRLPGESTWARIRRQSRMGVSQQPQQRQNAAARPGQSSSQPVPVTGNHGERDQAQAEFDRMLDQERKMSTDAFQGSQQKNGHWWGKWD</sequence>
<dbReference type="EMBL" id="KZ824506">
    <property type="protein sequence ID" value="RAK95050.1"/>
    <property type="molecule type" value="Genomic_DNA"/>
</dbReference>